<dbReference type="Proteomes" id="UP000631114">
    <property type="component" value="Unassembled WGS sequence"/>
</dbReference>
<reference evidence="1 2" key="1">
    <citation type="submission" date="2020-10" db="EMBL/GenBank/DDBJ databases">
        <title>The Coptis chinensis genome and diversification of protoberbering-type alkaloids.</title>
        <authorList>
            <person name="Wang B."/>
            <person name="Shu S."/>
            <person name="Song C."/>
            <person name="Liu Y."/>
        </authorList>
    </citation>
    <scope>NUCLEOTIDE SEQUENCE [LARGE SCALE GENOMIC DNA]</scope>
    <source>
        <strain evidence="1">HL-2020</strain>
        <tissue evidence="1">Leaf</tissue>
    </source>
</reference>
<organism evidence="1 2">
    <name type="scientific">Coptis chinensis</name>
    <dbReference type="NCBI Taxonomy" id="261450"/>
    <lineage>
        <taxon>Eukaryota</taxon>
        <taxon>Viridiplantae</taxon>
        <taxon>Streptophyta</taxon>
        <taxon>Embryophyta</taxon>
        <taxon>Tracheophyta</taxon>
        <taxon>Spermatophyta</taxon>
        <taxon>Magnoliopsida</taxon>
        <taxon>Ranunculales</taxon>
        <taxon>Ranunculaceae</taxon>
        <taxon>Coptidoideae</taxon>
        <taxon>Coptis</taxon>
    </lineage>
</organism>
<dbReference type="AlphaFoldDB" id="A0A835GY59"/>
<sequence>MHLAFEGVPMHLVLVKARAGVPPVGVAPIGEHKIGVVAPRGQGPNDEAWQKMVERINIEFLIRCSIALQCRRRVQRLCVKRAERSRKAEMAKDIVTDWTKKQSEQAFFQDDGDTYICTSLSNLDFDYMKLNDKKLKKEDIKDIIDSTLARHDESAVQRLWLRIPVDFAPISTIHVGAWITAKPSPSSIHVVNTRKRKYDNDDILLPNKFNIDSLPDGEMCTEGNDTEIVQGDQNVDESTKEPHVFNLPI</sequence>
<protein>
    <submittedName>
        <fullName evidence="1">Uncharacterized protein</fullName>
    </submittedName>
</protein>
<gene>
    <name evidence="1" type="ORF">IFM89_026445</name>
</gene>
<comment type="caution">
    <text evidence="1">The sequence shown here is derived from an EMBL/GenBank/DDBJ whole genome shotgun (WGS) entry which is preliminary data.</text>
</comment>
<proteinExistence type="predicted"/>
<name>A0A835GY59_9MAGN</name>
<dbReference type="EMBL" id="JADFTS010000009">
    <property type="protein sequence ID" value="KAF9589619.1"/>
    <property type="molecule type" value="Genomic_DNA"/>
</dbReference>
<keyword evidence="2" id="KW-1185">Reference proteome</keyword>
<evidence type="ECO:0000313" key="1">
    <source>
        <dbReference type="EMBL" id="KAF9589619.1"/>
    </source>
</evidence>
<accession>A0A835GY59</accession>
<evidence type="ECO:0000313" key="2">
    <source>
        <dbReference type="Proteomes" id="UP000631114"/>
    </source>
</evidence>